<dbReference type="InterPro" id="IPR027417">
    <property type="entry name" value="P-loop_NTPase"/>
</dbReference>
<dbReference type="EMBL" id="ML735220">
    <property type="protein sequence ID" value="KAE8394961.1"/>
    <property type="molecule type" value="Genomic_DNA"/>
</dbReference>
<keyword evidence="1" id="KW-0677">Repeat</keyword>
<evidence type="ECO:0000313" key="5">
    <source>
        <dbReference type="EMBL" id="KAE8394961.1"/>
    </source>
</evidence>
<dbReference type="InterPro" id="IPR053137">
    <property type="entry name" value="NLR-like"/>
</dbReference>
<dbReference type="AlphaFoldDB" id="A0A5N7CL53"/>
<dbReference type="SMART" id="SM00248">
    <property type="entry name" value="ANK"/>
    <property type="match status" value="2"/>
</dbReference>
<sequence>MAHPEQPRSRADFEIAIICALPTEANAVEAAFDKYWDDDGDKYGKFTTDVNEYTTGLISNHNVVLAHMPGMGKKNAANVAANFRSSFPGIKLALLVGICGGVPDGQDRAEIVLGDVIISDGVVEFDFGRRFPGSHFIRKDTSTDNLSPPRAEIRAMLAKLQSQRNKKRLHDKLAVNIDALCPKLGTGGIKYPGTGLDQLYQPAYRHQHHKTGDCEICEGGSICSAAQKASCKQLGCDPTRLVARKRLPVAKNATRAPPPEIHFGRIATGDTVMKSGEDRDIIAKEEGVIAFEMESAGIWETFPCLVIKGVCDYADSHKNKLWQPYAAAAAAACMKALLDLWTVVDKPANSGTTNMERVRPAFLPMPREIEKADCGRSLSFRNIDARHQDISVAHRSTCKWFLETKAFQQWRDHDDLPTNNGVLWIKGKPGAGKSTLMKYTLKQARQAFFKGHVTAAYFFNARGTDLEKTPLGMLRSLVYQLIDQDDDSCNRLLVLFRDKLKKHPQGQWDWRRGELEEYLLLEASRTHKKPIMFLIDALDECGEKEVQKVVSFLEALSIEAVQASADLRICLSSRHYPTVSMRKSLELIVEQMQEHEEDIQTYIRDRLIGRTQEIEDQLLNKASGIFMWVVLVVAMLNQAFSHGKLEAMQTLLKELPPDLEQVFQTLLNRDMANKDETILTLQWILFCKRQIQPVELFSAILVGTTRQHLDPWDTSKINSDTVSRRIIHSSKGLVEQRQGGTTLQFIHLSINDFLLRNQRLRTLDPKLRDNPVGTSHDYLRRCCFAYVMSMKLPIQKDYHVVRRSYPFLPYAAKYIFYHAETAQASGVSQRKFLQALLKQPEMDRILTAFYRLFTDHRCGDVLQILSLDGSIDLVRVFSSCKGFDVNSQHDGYYGNALQAAIAGGHTKMVQLLLDLGADVNAKGGKYGFALQAAAWHGKKEIVRILLRHGANVHAQGGRYGNARRAAEKVGSTSIMKLLDTVDDAKVKPKNAKSSSCVIL</sequence>
<keyword evidence="2" id="KW-0040">ANK repeat</keyword>
<dbReference type="InterPro" id="IPR056884">
    <property type="entry name" value="NPHP3-like_N"/>
</dbReference>
<feature type="domain" description="Nucleoside phosphorylase" evidence="3">
    <location>
        <begin position="14"/>
        <end position="134"/>
    </location>
</feature>
<evidence type="ECO:0000256" key="1">
    <source>
        <dbReference type="ARBA" id="ARBA00022737"/>
    </source>
</evidence>
<evidence type="ECO:0000259" key="4">
    <source>
        <dbReference type="Pfam" id="PF24883"/>
    </source>
</evidence>
<dbReference type="InterPro" id="IPR035994">
    <property type="entry name" value="Nucleoside_phosphorylase_sf"/>
</dbReference>
<dbReference type="PROSITE" id="PS50297">
    <property type="entry name" value="ANK_REP_REGION"/>
    <property type="match status" value="1"/>
</dbReference>
<dbReference type="Gene3D" id="3.40.50.1580">
    <property type="entry name" value="Nucleoside phosphorylase domain"/>
    <property type="match status" value="1"/>
</dbReference>
<dbReference type="OrthoDB" id="194358at2759"/>
<dbReference type="PROSITE" id="PS50088">
    <property type="entry name" value="ANK_REPEAT"/>
    <property type="match status" value="2"/>
</dbReference>
<evidence type="ECO:0000256" key="2">
    <source>
        <dbReference type="PROSITE-ProRule" id="PRU00023"/>
    </source>
</evidence>
<dbReference type="SUPFAM" id="SSF52540">
    <property type="entry name" value="P-loop containing nucleoside triphosphate hydrolases"/>
    <property type="match status" value="1"/>
</dbReference>
<feature type="domain" description="Nephrocystin 3-like N-terminal" evidence="4">
    <location>
        <begin position="397"/>
        <end position="574"/>
    </location>
</feature>
<feature type="repeat" description="ANK" evidence="2">
    <location>
        <begin position="892"/>
        <end position="924"/>
    </location>
</feature>
<dbReference type="Pfam" id="PF01048">
    <property type="entry name" value="PNP_UDP_1"/>
    <property type="match status" value="1"/>
</dbReference>
<proteinExistence type="predicted"/>
<evidence type="ECO:0008006" key="6">
    <source>
        <dbReference type="Google" id="ProtNLM"/>
    </source>
</evidence>
<gene>
    <name evidence="5" type="ORF">BDV23DRAFT_178951</name>
</gene>
<dbReference type="Pfam" id="PF12796">
    <property type="entry name" value="Ank_2"/>
    <property type="match status" value="1"/>
</dbReference>
<dbReference type="Gene3D" id="3.40.50.300">
    <property type="entry name" value="P-loop containing nucleotide triphosphate hydrolases"/>
    <property type="match status" value="1"/>
</dbReference>
<dbReference type="SUPFAM" id="SSF53167">
    <property type="entry name" value="Purine and uridine phosphorylases"/>
    <property type="match status" value="1"/>
</dbReference>
<organism evidence="5">
    <name type="scientific">Petromyces alliaceus</name>
    <name type="common">Aspergillus alliaceus</name>
    <dbReference type="NCBI Taxonomy" id="209559"/>
    <lineage>
        <taxon>Eukaryota</taxon>
        <taxon>Fungi</taxon>
        <taxon>Dikarya</taxon>
        <taxon>Ascomycota</taxon>
        <taxon>Pezizomycotina</taxon>
        <taxon>Eurotiomycetes</taxon>
        <taxon>Eurotiomycetidae</taxon>
        <taxon>Eurotiales</taxon>
        <taxon>Aspergillaceae</taxon>
        <taxon>Aspergillus</taxon>
        <taxon>Aspergillus subgen. Circumdati</taxon>
    </lineage>
</organism>
<evidence type="ECO:0000259" key="3">
    <source>
        <dbReference type="Pfam" id="PF01048"/>
    </source>
</evidence>
<dbReference type="InterPro" id="IPR036770">
    <property type="entry name" value="Ankyrin_rpt-contain_sf"/>
</dbReference>
<dbReference type="InterPro" id="IPR002110">
    <property type="entry name" value="Ankyrin_rpt"/>
</dbReference>
<reference evidence="5" key="1">
    <citation type="submission" date="2019-04" db="EMBL/GenBank/DDBJ databases">
        <title>Friends and foes A comparative genomics studyof 23 Aspergillus species from section Flavi.</title>
        <authorList>
            <consortium name="DOE Joint Genome Institute"/>
            <person name="Kjaerbolling I."/>
            <person name="Vesth T."/>
            <person name="Frisvad J.C."/>
            <person name="Nybo J.L."/>
            <person name="Theobald S."/>
            <person name="Kildgaard S."/>
            <person name="Isbrandt T."/>
            <person name="Kuo A."/>
            <person name="Sato A."/>
            <person name="Lyhne E.K."/>
            <person name="Kogle M.E."/>
            <person name="Wiebenga A."/>
            <person name="Kun R.S."/>
            <person name="Lubbers R.J."/>
            <person name="Makela M.R."/>
            <person name="Barry K."/>
            <person name="Chovatia M."/>
            <person name="Clum A."/>
            <person name="Daum C."/>
            <person name="Haridas S."/>
            <person name="He G."/>
            <person name="LaButti K."/>
            <person name="Lipzen A."/>
            <person name="Mondo S."/>
            <person name="Riley R."/>
            <person name="Salamov A."/>
            <person name="Simmons B.A."/>
            <person name="Magnuson J.K."/>
            <person name="Henrissat B."/>
            <person name="Mortensen U.H."/>
            <person name="Larsen T.O."/>
            <person name="Devries R.P."/>
            <person name="Grigoriev I.V."/>
            <person name="Machida M."/>
            <person name="Baker S.E."/>
            <person name="Andersen M.R."/>
        </authorList>
    </citation>
    <scope>NUCLEOTIDE SEQUENCE [LARGE SCALE GENOMIC DNA]</scope>
    <source>
        <strain evidence="5">IBT 14317</strain>
    </source>
</reference>
<dbReference type="Pfam" id="PF24883">
    <property type="entry name" value="NPHP3_N"/>
    <property type="match status" value="1"/>
</dbReference>
<dbReference type="Proteomes" id="UP000326877">
    <property type="component" value="Unassembled WGS sequence"/>
</dbReference>
<dbReference type="InterPro" id="IPR000845">
    <property type="entry name" value="Nucleoside_phosphorylase_d"/>
</dbReference>
<dbReference type="Gene3D" id="1.25.40.20">
    <property type="entry name" value="Ankyrin repeat-containing domain"/>
    <property type="match status" value="1"/>
</dbReference>
<protein>
    <recommendedName>
        <fullName evidence="6">Nucleoside phosphorylase domain-containing protein</fullName>
    </recommendedName>
</protein>
<dbReference type="GO" id="GO:0003824">
    <property type="term" value="F:catalytic activity"/>
    <property type="evidence" value="ECO:0007669"/>
    <property type="project" value="InterPro"/>
</dbReference>
<feature type="repeat" description="ANK" evidence="2">
    <location>
        <begin position="929"/>
        <end position="957"/>
    </location>
</feature>
<dbReference type="PANTHER" id="PTHR46082">
    <property type="entry name" value="ATP/GTP-BINDING PROTEIN-RELATED"/>
    <property type="match status" value="1"/>
</dbReference>
<dbReference type="PANTHER" id="PTHR46082:SF6">
    <property type="entry name" value="AAA+ ATPASE DOMAIN-CONTAINING PROTEIN-RELATED"/>
    <property type="match status" value="1"/>
</dbReference>
<dbReference type="SUPFAM" id="SSF48403">
    <property type="entry name" value="Ankyrin repeat"/>
    <property type="match status" value="1"/>
</dbReference>
<name>A0A5N7CL53_PETAA</name>
<dbReference type="GO" id="GO:0009116">
    <property type="term" value="P:nucleoside metabolic process"/>
    <property type="evidence" value="ECO:0007669"/>
    <property type="project" value="InterPro"/>
</dbReference>
<accession>A0A5N7CL53</accession>